<dbReference type="Proteomes" id="UP000037460">
    <property type="component" value="Unassembled WGS sequence"/>
</dbReference>
<keyword evidence="2" id="KW-0813">Transport</keyword>
<evidence type="ECO:0000256" key="2">
    <source>
        <dbReference type="ARBA" id="ARBA00022448"/>
    </source>
</evidence>
<comment type="subcellular location">
    <subcellularLocation>
        <location evidence="1">Membrane</location>
        <topology evidence="1">Multi-pass membrane protein</topology>
    </subcellularLocation>
</comment>
<dbReference type="AlphaFoldDB" id="A0A0M0JP72"/>
<feature type="transmembrane region" description="Helical" evidence="8">
    <location>
        <begin position="289"/>
        <end position="311"/>
    </location>
</feature>
<dbReference type="GO" id="GO:0016020">
    <property type="term" value="C:membrane"/>
    <property type="evidence" value="ECO:0007669"/>
    <property type="project" value="UniProtKB-SubCell"/>
</dbReference>
<sequence>MTIQYDAEALVGWCSLTTLFCRCRGTIFIGVFCTPVFWIVNIIHGALILSPWLVNEYNRLRAEGSGSGEGYEEFELPPLDWGVSIVGLGLLFFFIVFYNNISYQRFYTLYGHCVGVGGTTMEWTGLVRSLLPKDKISQWNAVRLILAAQHILFYALPGRGAKFEDDEWQVVVDRCMLSRNEVAALKKYGGFKPYIAITWAMEEARSQTEAQSRSDESLNRDLGQGMREEIIHSQFREVAFRFRAHCGQIISLLQEPVPFPYFHLLNVMIFMQLCLTAYTLAARFGPDEWYFATAVMVLISIFLLGIQGLAVQLSNPIGDFNLEKFMAASFNDAVAYLKEDSFRPTGDKVAEPEARIPLFTADHQVGQSQEEASAAWCKPRSAARRKALKALAASTKKSDTLPSPALSRRTPAREAGTVYDL</sequence>
<evidence type="ECO:0000256" key="3">
    <source>
        <dbReference type="ARBA" id="ARBA00022692"/>
    </source>
</evidence>
<keyword evidence="6 8" id="KW-0472">Membrane</keyword>
<dbReference type="OrthoDB" id="1368at2759"/>
<dbReference type="GO" id="GO:0005254">
    <property type="term" value="F:chloride channel activity"/>
    <property type="evidence" value="ECO:0007669"/>
    <property type="project" value="InterPro"/>
</dbReference>
<evidence type="ECO:0000313" key="9">
    <source>
        <dbReference type="EMBL" id="KOO28295.1"/>
    </source>
</evidence>
<dbReference type="Pfam" id="PF25539">
    <property type="entry name" value="Bestrophin_2"/>
    <property type="match status" value="1"/>
</dbReference>
<feature type="transmembrane region" description="Helical" evidence="8">
    <location>
        <begin position="81"/>
        <end position="101"/>
    </location>
</feature>
<organism evidence="9 10">
    <name type="scientific">Chrysochromulina tobinii</name>
    <dbReference type="NCBI Taxonomy" id="1460289"/>
    <lineage>
        <taxon>Eukaryota</taxon>
        <taxon>Haptista</taxon>
        <taxon>Haptophyta</taxon>
        <taxon>Prymnesiophyceae</taxon>
        <taxon>Prymnesiales</taxon>
        <taxon>Chrysochromulinaceae</taxon>
        <taxon>Chrysochromulina</taxon>
    </lineage>
</organism>
<keyword evidence="10" id="KW-1185">Reference proteome</keyword>
<evidence type="ECO:0000256" key="4">
    <source>
        <dbReference type="ARBA" id="ARBA00022989"/>
    </source>
</evidence>
<evidence type="ECO:0000256" key="7">
    <source>
        <dbReference type="SAM" id="MobiDB-lite"/>
    </source>
</evidence>
<comment type="caution">
    <text evidence="9">The sequence shown here is derived from an EMBL/GenBank/DDBJ whole genome shotgun (WGS) entry which is preliminary data.</text>
</comment>
<reference evidence="10" key="1">
    <citation type="journal article" date="2015" name="PLoS Genet.">
        <title>Genome Sequence and Transcriptome Analyses of Chrysochromulina tobin: Metabolic Tools for Enhanced Algal Fitness in the Prominent Order Prymnesiales (Haptophyceae).</title>
        <authorList>
            <person name="Hovde B.T."/>
            <person name="Deodato C.R."/>
            <person name="Hunsperger H.M."/>
            <person name="Ryken S.A."/>
            <person name="Yost W."/>
            <person name="Jha R.K."/>
            <person name="Patterson J."/>
            <person name="Monnat R.J. Jr."/>
            <person name="Barlow S.B."/>
            <person name="Starkenburg S.R."/>
            <person name="Cattolico R.A."/>
        </authorList>
    </citation>
    <scope>NUCLEOTIDE SEQUENCE</scope>
    <source>
        <strain evidence="10">CCMP291</strain>
    </source>
</reference>
<keyword evidence="4 8" id="KW-1133">Transmembrane helix</keyword>
<evidence type="ECO:0000313" key="10">
    <source>
        <dbReference type="Proteomes" id="UP000037460"/>
    </source>
</evidence>
<proteinExistence type="predicted"/>
<feature type="transmembrane region" description="Helical" evidence="8">
    <location>
        <begin position="27"/>
        <end position="54"/>
    </location>
</feature>
<feature type="transmembrane region" description="Helical" evidence="8">
    <location>
        <begin position="261"/>
        <end position="283"/>
    </location>
</feature>
<evidence type="ECO:0000256" key="8">
    <source>
        <dbReference type="SAM" id="Phobius"/>
    </source>
</evidence>
<protein>
    <submittedName>
        <fullName evidence="9">Uncharacterized protein</fullName>
    </submittedName>
</protein>
<evidence type="ECO:0000256" key="5">
    <source>
        <dbReference type="ARBA" id="ARBA00023065"/>
    </source>
</evidence>
<accession>A0A0M0JP72</accession>
<keyword evidence="5" id="KW-0406">Ion transport</keyword>
<feature type="region of interest" description="Disordered" evidence="7">
    <location>
        <begin position="392"/>
        <end position="421"/>
    </location>
</feature>
<dbReference type="InterPro" id="IPR044669">
    <property type="entry name" value="YneE/VCCN1/2-like"/>
</dbReference>
<dbReference type="EMBL" id="JWZX01002589">
    <property type="protein sequence ID" value="KOO28295.1"/>
    <property type="molecule type" value="Genomic_DNA"/>
</dbReference>
<evidence type="ECO:0000256" key="1">
    <source>
        <dbReference type="ARBA" id="ARBA00004141"/>
    </source>
</evidence>
<name>A0A0M0JP72_9EUKA</name>
<keyword evidence="3 8" id="KW-0812">Transmembrane</keyword>
<gene>
    <name evidence="9" type="ORF">Ctob_010911</name>
</gene>
<evidence type="ECO:0000256" key="6">
    <source>
        <dbReference type="ARBA" id="ARBA00023136"/>
    </source>
</evidence>